<dbReference type="Proteomes" id="UP000887565">
    <property type="component" value="Unplaced"/>
</dbReference>
<organism evidence="1 2">
    <name type="scientific">Romanomermis culicivorax</name>
    <name type="common">Nematode worm</name>
    <dbReference type="NCBI Taxonomy" id="13658"/>
    <lineage>
        <taxon>Eukaryota</taxon>
        <taxon>Metazoa</taxon>
        <taxon>Ecdysozoa</taxon>
        <taxon>Nematoda</taxon>
        <taxon>Enoplea</taxon>
        <taxon>Dorylaimia</taxon>
        <taxon>Mermithida</taxon>
        <taxon>Mermithoidea</taxon>
        <taxon>Mermithidae</taxon>
        <taxon>Romanomermis</taxon>
    </lineage>
</organism>
<accession>A0A915HUK0</accession>
<dbReference type="AlphaFoldDB" id="A0A915HUK0"/>
<sequence length="85" mass="9763">MMLLASYTYIPVGFLDIPHNSMMLWSPMSRTSKRLCYKIILSKCRVHNPTPGRVTNQVDDKISTIGKKRDSLVNHVSTMSQCEQY</sequence>
<evidence type="ECO:0000313" key="2">
    <source>
        <dbReference type="WBParaSite" id="nRc.2.0.1.t05050-RA"/>
    </source>
</evidence>
<name>A0A915HUK0_ROMCU</name>
<dbReference type="WBParaSite" id="nRc.2.0.1.t05050-RA">
    <property type="protein sequence ID" value="nRc.2.0.1.t05050-RA"/>
    <property type="gene ID" value="nRc.2.0.1.g05050"/>
</dbReference>
<keyword evidence="1" id="KW-1185">Reference proteome</keyword>
<reference evidence="2" key="1">
    <citation type="submission" date="2022-11" db="UniProtKB">
        <authorList>
            <consortium name="WormBaseParasite"/>
        </authorList>
    </citation>
    <scope>IDENTIFICATION</scope>
</reference>
<proteinExistence type="predicted"/>
<protein>
    <submittedName>
        <fullName evidence="2">Uncharacterized protein</fullName>
    </submittedName>
</protein>
<evidence type="ECO:0000313" key="1">
    <source>
        <dbReference type="Proteomes" id="UP000887565"/>
    </source>
</evidence>